<evidence type="ECO:0000313" key="3">
    <source>
        <dbReference type="Proteomes" id="UP000184278"/>
    </source>
</evidence>
<dbReference type="Gene3D" id="3.40.50.2000">
    <property type="entry name" value="Glycogen Phosphorylase B"/>
    <property type="match status" value="2"/>
</dbReference>
<proteinExistence type="predicted"/>
<dbReference type="InterPro" id="IPR050194">
    <property type="entry name" value="Glycosyltransferase_grp1"/>
</dbReference>
<dbReference type="InterPro" id="IPR001296">
    <property type="entry name" value="Glyco_trans_1"/>
</dbReference>
<dbReference type="AlphaFoldDB" id="A0A1M6B2F5"/>
<feature type="domain" description="Glycosyl transferase family 1" evidence="1">
    <location>
        <begin position="184"/>
        <end position="346"/>
    </location>
</feature>
<dbReference type="GeneID" id="89508280"/>
<protein>
    <submittedName>
        <fullName evidence="2">Glycosyl transferases group 1</fullName>
    </submittedName>
</protein>
<dbReference type="OrthoDB" id="9790710at2"/>
<dbReference type="EMBL" id="FQXK01000029">
    <property type="protein sequence ID" value="SHI42847.1"/>
    <property type="molecule type" value="Genomic_DNA"/>
</dbReference>
<dbReference type="Proteomes" id="UP000184278">
    <property type="component" value="Unassembled WGS sequence"/>
</dbReference>
<reference evidence="3" key="1">
    <citation type="submission" date="2016-11" db="EMBL/GenBank/DDBJ databases">
        <authorList>
            <person name="Varghese N."/>
            <person name="Submissions S."/>
        </authorList>
    </citation>
    <scope>NUCLEOTIDE SEQUENCE [LARGE SCALE GENOMIC DNA]</scope>
    <source>
        <strain evidence="3">DSM 3071</strain>
    </source>
</reference>
<dbReference type="STRING" id="1121131.SAMN02745229_03071"/>
<organism evidence="2 3">
    <name type="scientific">Butyrivibrio fibrisolvens DSM 3071</name>
    <dbReference type="NCBI Taxonomy" id="1121131"/>
    <lineage>
        <taxon>Bacteria</taxon>
        <taxon>Bacillati</taxon>
        <taxon>Bacillota</taxon>
        <taxon>Clostridia</taxon>
        <taxon>Lachnospirales</taxon>
        <taxon>Lachnospiraceae</taxon>
        <taxon>Butyrivibrio</taxon>
    </lineage>
</organism>
<dbReference type="RefSeq" id="WP_073389052.1">
    <property type="nucleotide sequence ID" value="NZ_FQXK01000029.1"/>
</dbReference>
<sequence length="399" mass="46048">MRFLFISNYINHHQIPLCEAIMRIIGDENFIFVQTQPMEEERVRMGWGVDVYKLPYVKIYDNDKIGTLNAINDFDIVLLGWTENEEVRNACLQRADSGKPLLRMSERIYREGQWKAISPKGLIAKYKEHIRFRNKKVYMLCNGAYVASDFALIGAYPHKMFRWGYFPEVREYTPEQMRRMKRMEDNKTPRILWAGRFMDGVKHPEFALELAAYLKEKNYSFHIDIVGNGEMDDDLKTYAEDNKLMDVVTFHGFLPPNRVRQMMEEAHIYLFTSNNLEGWGAVVNEAMNSGCALVAGSMAGAVPYLIKDGENGYIYNGEKLDSFLKKAEALVKHPSRQQKFGNNAYDTIIKQWNSEVAARRLIDFCNAIIKDKDYIAPADGPMSLAPVIKPYVVPDDLTN</sequence>
<dbReference type="GO" id="GO:0016757">
    <property type="term" value="F:glycosyltransferase activity"/>
    <property type="evidence" value="ECO:0007669"/>
    <property type="project" value="InterPro"/>
</dbReference>
<name>A0A1M6B2F5_BUTFI</name>
<dbReference type="PANTHER" id="PTHR45947:SF3">
    <property type="entry name" value="SULFOQUINOVOSYL TRANSFERASE SQD2"/>
    <property type="match status" value="1"/>
</dbReference>
<accession>A0A1M6B2F5</accession>
<dbReference type="Pfam" id="PF00534">
    <property type="entry name" value="Glycos_transf_1"/>
    <property type="match status" value="1"/>
</dbReference>
<dbReference type="PANTHER" id="PTHR45947">
    <property type="entry name" value="SULFOQUINOVOSYL TRANSFERASE SQD2"/>
    <property type="match status" value="1"/>
</dbReference>
<dbReference type="CDD" id="cd03801">
    <property type="entry name" value="GT4_PimA-like"/>
    <property type="match status" value="1"/>
</dbReference>
<keyword evidence="3" id="KW-1185">Reference proteome</keyword>
<gene>
    <name evidence="2" type="ORF">SAMN02745229_03071</name>
</gene>
<keyword evidence="2" id="KW-0808">Transferase</keyword>
<dbReference type="SUPFAM" id="SSF53756">
    <property type="entry name" value="UDP-Glycosyltransferase/glycogen phosphorylase"/>
    <property type="match status" value="1"/>
</dbReference>
<evidence type="ECO:0000313" key="2">
    <source>
        <dbReference type="EMBL" id="SHI42847.1"/>
    </source>
</evidence>
<evidence type="ECO:0000259" key="1">
    <source>
        <dbReference type="Pfam" id="PF00534"/>
    </source>
</evidence>